<evidence type="ECO:0000313" key="1">
    <source>
        <dbReference type="EMBL" id="QNO51655.1"/>
    </source>
</evidence>
<gene>
    <name evidence="1" type="ORF">IGDPAKFA_00009</name>
    <name evidence="2" type="ORF">JNMMCFNH_00009</name>
</gene>
<dbReference type="InterPro" id="IPR012356">
    <property type="entry name" value="Methan_mark_5"/>
</dbReference>
<name>A0A7G9Z1C3_9EURY</name>
<evidence type="ECO:0000313" key="2">
    <source>
        <dbReference type="EMBL" id="QNO54057.1"/>
    </source>
</evidence>
<dbReference type="AlphaFoldDB" id="A0A7G9Z1C3"/>
<evidence type="ECO:0008006" key="3">
    <source>
        <dbReference type="Google" id="ProtNLM"/>
    </source>
</evidence>
<protein>
    <recommendedName>
        <fullName evidence="3">Methanogenesis marker 5 protein</fullName>
    </recommendedName>
</protein>
<dbReference type="EMBL" id="MT631560">
    <property type="protein sequence ID" value="QNO54057.1"/>
    <property type="molecule type" value="Genomic_DNA"/>
</dbReference>
<dbReference type="Pfam" id="PF09885">
    <property type="entry name" value="DUF2112"/>
    <property type="match status" value="1"/>
</dbReference>
<dbReference type="PIRSF" id="PIRSF018781">
    <property type="entry name" value="UCP018781"/>
    <property type="match status" value="1"/>
</dbReference>
<organism evidence="2">
    <name type="scientific">Candidatus Methanophagaceae archaeon ANME-1 ERB6</name>
    <dbReference type="NCBI Taxonomy" id="2759912"/>
    <lineage>
        <taxon>Archaea</taxon>
        <taxon>Methanobacteriati</taxon>
        <taxon>Methanobacteriota</taxon>
        <taxon>Stenosarchaea group</taxon>
        <taxon>Methanomicrobia</taxon>
        <taxon>Candidatus Methanophagales</taxon>
        <taxon>Candidatus Methanophagaceae</taxon>
    </lineage>
</organism>
<sequence length="150" mass="16889">MKMKVLVYPPNSMILSDLVERGGHESLVLMREIGEHVRDAEIDAPPINITEEDLKRALRYVSVEEPAGLKGRIGLLAPLLEKAEASIILSDAPPTYGCMGCAVADEFFKFLIRKREIPTLEVRYEGGERIEEMVAEVMTFLEQLSKEEKK</sequence>
<dbReference type="NCBIfam" id="TIGR03271">
    <property type="entry name" value="methan_mark_5"/>
    <property type="match status" value="1"/>
</dbReference>
<dbReference type="EMBL" id="MT631475">
    <property type="protein sequence ID" value="QNO51655.1"/>
    <property type="molecule type" value="Genomic_DNA"/>
</dbReference>
<accession>A0A7G9Z1C3</accession>
<proteinExistence type="predicted"/>
<reference evidence="2" key="1">
    <citation type="submission" date="2020-06" db="EMBL/GenBank/DDBJ databases">
        <title>Unique genomic features of the anaerobic methanotrophic archaea.</title>
        <authorList>
            <person name="Chadwick G.L."/>
            <person name="Skennerton C.T."/>
            <person name="Laso-Perez R."/>
            <person name="Leu A.O."/>
            <person name="Speth D.R."/>
            <person name="Yu H."/>
            <person name="Morgan-Lang C."/>
            <person name="Hatzenpichler R."/>
            <person name="Goudeau D."/>
            <person name="Malmstrom R."/>
            <person name="Brazelton W.J."/>
            <person name="Woyke T."/>
            <person name="Hallam S.J."/>
            <person name="Tyson G.W."/>
            <person name="Wegener G."/>
            <person name="Boetius A."/>
            <person name="Orphan V."/>
        </authorList>
    </citation>
    <scope>NUCLEOTIDE SEQUENCE</scope>
</reference>